<feature type="signal peptide" evidence="1">
    <location>
        <begin position="1"/>
        <end position="22"/>
    </location>
</feature>
<organism evidence="2 3">
    <name type="scientific">Lupinus albus</name>
    <name type="common">White lupine</name>
    <name type="synonym">Lupinus termis</name>
    <dbReference type="NCBI Taxonomy" id="3870"/>
    <lineage>
        <taxon>Eukaryota</taxon>
        <taxon>Viridiplantae</taxon>
        <taxon>Streptophyta</taxon>
        <taxon>Embryophyta</taxon>
        <taxon>Tracheophyta</taxon>
        <taxon>Spermatophyta</taxon>
        <taxon>Magnoliopsida</taxon>
        <taxon>eudicotyledons</taxon>
        <taxon>Gunneridae</taxon>
        <taxon>Pentapetalae</taxon>
        <taxon>rosids</taxon>
        <taxon>fabids</taxon>
        <taxon>Fabales</taxon>
        <taxon>Fabaceae</taxon>
        <taxon>Papilionoideae</taxon>
        <taxon>50 kb inversion clade</taxon>
        <taxon>genistoids sensu lato</taxon>
        <taxon>core genistoids</taxon>
        <taxon>Genisteae</taxon>
        <taxon>Lupinus</taxon>
    </lineage>
</organism>
<evidence type="ECO:0000313" key="2">
    <source>
        <dbReference type="EMBL" id="KAE9584744.1"/>
    </source>
</evidence>
<evidence type="ECO:0000313" key="3">
    <source>
        <dbReference type="Proteomes" id="UP000447434"/>
    </source>
</evidence>
<keyword evidence="3" id="KW-1185">Reference proteome</keyword>
<name>A0A6A4NBB4_LUPAL</name>
<evidence type="ECO:0000256" key="1">
    <source>
        <dbReference type="SAM" id="SignalP"/>
    </source>
</evidence>
<comment type="caution">
    <text evidence="2">The sequence shown here is derived from an EMBL/GenBank/DDBJ whole genome shotgun (WGS) entry which is preliminary data.</text>
</comment>
<dbReference type="AlphaFoldDB" id="A0A6A4NBB4"/>
<reference evidence="3" key="1">
    <citation type="journal article" date="2020" name="Nat. Commun.">
        <title>Genome sequence of the cluster root forming white lupin.</title>
        <authorList>
            <person name="Hufnagel B."/>
            <person name="Marques A."/>
            <person name="Soriano A."/>
            <person name="Marques L."/>
            <person name="Divol F."/>
            <person name="Doumas P."/>
            <person name="Sallet E."/>
            <person name="Mancinotti D."/>
            <person name="Carrere S."/>
            <person name="Marande W."/>
            <person name="Arribat S."/>
            <person name="Keller J."/>
            <person name="Huneau C."/>
            <person name="Blein T."/>
            <person name="Aime D."/>
            <person name="Laguerre M."/>
            <person name="Taylor J."/>
            <person name="Schubert V."/>
            <person name="Nelson M."/>
            <person name="Geu-Flores F."/>
            <person name="Crespi M."/>
            <person name="Gallardo-Guerrero K."/>
            <person name="Delaux P.-M."/>
            <person name="Salse J."/>
            <person name="Berges H."/>
            <person name="Guyot R."/>
            <person name="Gouzy J."/>
            <person name="Peret B."/>
        </authorList>
    </citation>
    <scope>NUCLEOTIDE SEQUENCE [LARGE SCALE GENOMIC DNA]</scope>
    <source>
        <strain evidence="3">cv. Amiga</strain>
    </source>
</reference>
<protein>
    <submittedName>
        <fullName evidence="2">Uncharacterized protein</fullName>
    </submittedName>
</protein>
<gene>
    <name evidence="2" type="ORF">Lalb_Chr25g0281411</name>
</gene>
<accession>A0A6A4NBB4</accession>
<proteinExistence type="predicted"/>
<feature type="chain" id="PRO_5025656893" evidence="1">
    <location>
        <begin position="23"/>
        <end position="61"/>
    </location>
</feature>
<sequence>MWFKLFSLVFCSSMLRLFINEAFDIPVIVVVEALLELLEIDIRWDLSSLQFNFSLMLLQRH</sequence>
<keyword evidence="1" id="KW-0732">Signal</keyword>
<dbReference type="Proteomes" id="UP000447434">
    <property type="component" value="Chromosome 25"/>
</dbReference>
<dbReference type="EMBL" id="WOCE01000025">
    <property type="protein sequence ID" value="KAE9584744.1"/>
    <property type="molecule type" value="Genomic_DNA"/>
</dbReference>